<proteinExistence type="predicted"/>
<dbReference type="InterPro" id="IPR045633">
    <property type="entry name" value="DUF6414"/>
</dbReference>
<dbReference type="AlphaFoldDB" id="A0A317GI43"/>
<dbReference type="Pfam" id="PF19952">
    <property type="entry name" value="DUF6414"/>
    <property type="match status" value="1"/>
</dbReference>
<dbReference type="EMBL" id="QGHS01000032">
    <property type="protein sequence ID" value="PWT47900.1"/>
    <property type="molecule type" value="Genomic_DNA"/>
</dbReference>
<feature type="compositionally biased region" description="Low complexity" evidence="1">
    <location>
        <begin position="34"/>
        <end position="52"/>
    </location>
</feature>
<accession>A0A317GI43</accession>
<evidence type="ECO:0000313" key="3">
    <source>
        <dbReference type="Proteomes" id="UP000245866"/>
    </source>
</evidence>
<organism evidence="2 3">
    <name type="scientific">Limosilactobacillus reuteri</name>
    <name type="common">Lactobacillus reuteri</name>
    <dbReference type="NCBI Taxonomy" id="1598"/>
    <lineage>
        <taxon>Bacteria</taxon>
        <taxon>Bacillati</taxon>
        <taxon>Bacillota</taxon>
        <taxon>Bacilli</taxon>
        <taxon>Lactobacillales</taxon>
        <taxon>Lactobacillaceae</taxon>
        <taxon>Limosilactobacillus</taxon>
    </lineage>
</organism>
<feature type="region of interest" description="Disordered" evidence="1">
    <location>
        <begin position="34"/>
        <end position="55"/>
    </location>
</feature>
<dbReference type="Proteomes" id="UP000245866">
    <property type="component" value="Unassembled WGS sequence"/>
</dbReference>
<dbReference type="RefSeq" id="WP_134907200.1">
    <property type="nucleotide sequence ID" value="NZ_JAJAOX010000246.1"/>
</dbReference>
<comment type="caution">
    <text evidence="2">The sequence shown here is derived from an EMBL/GenBank/DDBJ whole genome shotgun (WGS) entry which is preliminary data.</text>
</comment>
<evidence type="ECO:0000256" key="1">
    <source>
        <dbReference type="SAM" id="MobiDB-lite"/>
    </source>
</evidence>
<sequence length="285" mass="31237">MENKYKEIIFLNKIELYSALAQLNKGYIDSMIDKSSSTSKNGSSNSSSNDSGISGGIPSVIKGEYKGTDTHTTTNEDAESFGKDINVVLSDYNLNNLISILNENQLIKELHDSDEGDFILTTSPFSLIDFKFSSEVLSSEHGNGINSNLKNMMKATDGWNKELESNFKLMAHFMDFGNLMTQGNILIHIDGATILADNSHFRMNNGELQSIAYSSRPINVLGVVEAKTGNVNVESIVANILGTNDNIQDLSKFGNIVPALSEMTFFSSGLLKSGDRFVKPIALYF</sequence>
<evidence type="ECO:0000313" key="2">
    <source>
        <dbReference type="EMBL" id="PWT47900.1"/>
    </source>
</evidence>
<gene>
    <name evidence="2" type="ORF">DKZ23_03925</name>
</gene>
<reference evidence="2 3" key="1">
    <citation type="journal article" date="2018" name="Front. Microbiol.">
        <title>Comparative Genomics of the Herbivore Gut Symbiont Lactobacillus reuteri Reveals Genetic Diversity and Lifestyle Adaptation.</title>
        <authorList>
            <person name="Zhao J."/>
        </authorList>
    </citation>
    <scope>NUCLEOTIDE SEQUENCE [LARGE SCALE GENOMIC DNA]</scope>
    <source>
        <strain evidence="2 3">LR12</strain>
    </source>
</reference>
<name>A0A317GI43_LIMRT</name>
<protein>
    <submittedName>
        <fullName evidence="2">Uncharacterized protein</fullName>
    </submittedName>
</protein>